<keyword evidence="2" id="KW-1185">Reference proteome</keyword>
<name>A0A6L9LDJ3_9BACT</name>
<evidence type="ECO:0000313" key="1">
    <source>
        <dbReference type="EMBL" id="NDU97201.1"/>
    </source>
</evidence>
<dbReference type="InterPro" id="IPR052354">
    <property type="entry name" value="Cell_Wall_Dynamics_Protein"/>
</dbReference>
<keyword evidence="1" id="KW-0378">Hydrolase</keyword>
<evidence type="ECO:0000313" key="2">
    <source>
        <dbReference type="Proteomes" id="UP000474175"/>
    </source>
</evidence>
<dbReference type="Gene3D" id="1.10.530.10">
    <property type="match status" value="1"/>
</dbReference>
<organism evidence="1 2">
    <name type="scientific">Spirosoma terrae</name>
    <dbReference type="NCBI Taxonomy" id="1968276"/>
    <lineage>
        <taxon>Bacteria</taxon>
        <taxon>Pseudomonadati</taxon>
        <taxon>Bacteroidota</taxon>
        <taxon>Cytophagia</taxon>
        <taxon>Cytophagales</taxon>
        <taxon>Cytophagaceae</taxon>
        <taxon>Spirosoma</taxon>
    </lineage>
</organism>
<dbReference type="RefSeq" id="WP_163952416.1">
    <property type="nucleotide sequence ID" value="NZ_JAAFZH010000010.1"/>
</dbReference>
<proteinExistence type="predicted"/>
<dbReference type="EMBL" id="JAAFZH010000010">
    <property type="protein sequence ID" value="NDU97201.1"/>
    <property type="molecule type" value="Genomic_DNA"/>
</dbReference>
<dbReference type="AlphaFoldDB" id="A0A6L9LDJ3"/>
<dbReference type="GO" id="GO:0016787">
    <property type="term" value="F:hydrolase activity"/>
    <property type="evidence" value="ECO:0007669"/>
    <property type="project" value="UniProtKB-KW"/>
</dbReference>
<dbReference type="SUPFAM" id="SSF53955">
    <property type="entry name" value="Lysozyme-like"/>
    <property type="match status" value="1"/>
</dbReference>
<protein>
    <submittedName>
        <fullName evidence="1">Glycoside hydrolase family 19 protein</fullName>
    </submittedName>
</protein>
<comment type="caution">
    <text evidence="1">The sequence shown here is derived from an EMBL/GenBank/DDBJ whole genome shotgun (WGS) entry which is preliminary data.</text>
</comment>
<dbReference type="PANTHER" id="PTHR34408">
    <property type="entry name" value="FAMILY PROTEIN, PUTATIVE-RELATED"/>
    <property type="match status" value="1"/>
</dbReference>
<dbReference type="PANTHER" id="PTHR34408:SF1">
    <property type="entry name" value="GLYCOSYL HYDROLASE FAMILY 19 DOMAIN-CONTAINING PROTEIN HI_1415"/>
    <property type="match status" value="1"/>
</dbReference>
<dbReference type="Proteomes" id="UP000474175">
    <property type="component" value="Unassembled WGS sequence"/>
</dbReference>
<sequence>MKIITLPILLACGASPKTASLYVDPINRYVDEYAVTTHVRLSHFLSQVLHESIRLTATVENLSYSAEALVRTWPSRFYAGSEVKYDWVEKRKDPETGKTLNVLQPRQGKPAGMYARQPEKIANYVYANRLGNGTEESGDGWKYRGRGPIQNTGKTKYIRYKKLFGIDYVNHPEYMQRPDDGMHTSFQFWADMNLNVIADKDNVELTTRKVNGGINGLADRTKLLAICKSALRPIFYESDKVA</sequence>
<reference evidence="1 2" key="1">
    <citation type="submission" date="2020-02" db="EMBL/GenBank/DDBJ databases">
        <title>Draft genome sequence of two Spirosoma agri KCTC 52727 and Spirosoma terrae KCTC 52035.</title>
        <authorList>
            <person name="Rojas J."/>
            <person name="Ambika Manirajan B."/>
            <person name="Suarez C."/>
            <person name="Ratering S."/>
            <person name="Schnell S."/>
        </authorList>
    </citation>
    <scope>NUCLEOTIDE SEQUENCE [LARGE SCALE GENOMIC DNA]</scope>
    <source>
        <strain evidence="1 2">KCTC 52035</strain>
    </source>
</reference>
<gene>
    <name evidence="1" type="ORF">GK108_20120</name>
</gene>
<dbReference type="InterPro" id="IPR023346">
    <property type="entry name" value="Lysozyme-like_dom_sf"/>
</dbReference>
<accession>A0A6L9LDJ3</accession>